<comment type="similarity">
    <text evidence="3">Belongs to the ribose 5-phosphate isomerase family.</text>
</comment>
<dbReference type="Proteomes" id="UP000269097">
    <property type="component" value="Chromosome"/>
</dbReference>
<dbReference type="AlphaFoldDB" id="A0A3G3JVK3"/>
<dbReference type="NCBIfam" id="NF001924">
    <property type="entry name" value="PRK00702.1"/>
    <property type="match status" value="1"/>
</dbReference>
<dbReference type="SUPFAM" id="SSF75445">
    <property type="entry name" value="D-ribose-5-phosphate isomerase (RpiA), lid domain"/>
    <property type="match status" value="1"/>
</dbReference>
<feature type="binding site" evidence="3">
    <location>
        <begin position="94"/>
        <end position="97"/>
    </location>
    <ligand>
        <name>substrate</name>
    </ligand>
</feature>
<dbReference type="PANTHER" id="PTHR43748:SF3">
    <property type="entry name" value="RIBOSE-5-PHOSPHATE ISOMERASE 3, CHLOROPLASTIC-RELATED"/>
    <property type="match status" value="1"/>
</dbReference>
<evidence type="ECO:0000313" key="6">
    <source>
        <dbReference type="Proteomes" id="UP000269097"/>
    </source>
</evidence>
<dbReference type="KEGG" id="coh:EAV92_06640"/>
<name>A0A3G3JVK3_9BACL</name>
<feature type="active site" description="Proton acceptor" evidence="3">
    <location>
        <position position="103"/>
    </location>
</feature>
<keyword evidence="4" id="KW-1133">Transmembrane helix</keyword>
<comment type="subunit">
    <text evidence="3">Homodimer.</text>
</comment>
<proteinExistence type="inferred from homology"/>
<feature type="binding site" evidence="3">
    <location>
        <position position="121"/>
    </location>
    <ligand>
        <name>substrate</name>
    </ligand>
</feature>
<dbReference type="CDD" id="cd01398">
    <property type="entry name" value="RPI_A"/>
    <property type="match status" value="1"/>
</dbReference>
<evidence type="ECO:0000256" key="2">
    <source>
        <dbReference type="ARBA" id="ARBA00023235"/>
    </source>
</evidence>
<dbReference type="InterPro" id="IPR020672">
    <property type="entry name" value="Ribose5P_isomerase_typA_subgr"/>
</dbReference>
<sequence length="226" mass="24722">MDDKKKRAGERAAAFVQGGMVVGLGTGSTAYWAILKLGERVREGLSIRGIPTSERSKELAERLGIPLTTFAEVEKIDLTIDGADEIDPRFNLIKGGGGALFREKMAAVNSDKVVIVADDSKRVAELGKFRVPIEVVPFGWEATARRIREIGGQTSLRMAEEKPFRTDNGNWILDGDFGAIREPAELHRQLKLTTGVVETGLFPEAADIVVWATDTDVEVLARSRTE</sequence>
<dbReference type="Pfam" id="PF06026">
    <property type="entry name" value="Rib_5-P_isom_A"/>
    <property type="match status" value="1"/>
</dbReference>
<keyword evidence="6" id="KW-1185">Reference proteome</keyword>
<keyword evidence="4" id="KW-0812">Transmembrane</keyword>
<feature type="transmembrane region" description="Helical" evidence="4">
    <location>
        <begin position="12"/>
        <end position="34"/>
    </location>
</feature>
<gene>
    <name evidence="3 5" type="primary">rpiA</name>
    <name evidence="5" type="ORF">EAV92_06640</name>
</gene>
<dbReference type="Gene3D" id="3.40.50.1360">
    <property type="match status" value="1"/>
</dbReference>
<dbReference type="HAMAP" id="MF_00170">
    <property type="entry name" value="Rib_5P_isom_A"/>
    <property type="match status" value="1"/>
</dbReference>
<dbReference type="SUPFAM" id="SSF100950">
    <property type="entry name" value="NagB/RpiA/CoA transferase-like"/>
    <property type="match status" value="1"/>
</dbReference>
<dbReference type="UniPathway" id="UPA00115">
    <property type="reaction ID" value="UER00412"/>
</dbReference>
<dbReference type="InterPro" id="IPR050262">
    <property type="entry name" value="Ribose-5P_isomerase"/>
</dbReference>
<protein>
    <recommendedName>
        <fullName evidence="3">Ribose-5-phosphate isomerase A</fullName>
        <ecNumber evidence="3">5.3.1.6</ecNumber>
    </recommendedName>
    <alternativeName>
        <fullName evidence="3">Phosphoriboisomerase A</fullName>
        <shortName evidence="3">PRI</shortName>
    </alternativeName>
</protein>
<feature type="binding site" evidence="3">
    <location>
        <begin position="81"/>
        <end position="84"/>
    </location>
    <ligand>
        <name>substrate</name>
    </ligand>
</feature>
<keyword evidence="4" id="KW-0472">Membrane</keyword>
<dbReference type="Gene3D" id="3.30.70.260">
    <property type="match status" value="1"/>
</dbReference>
<dbReference type="InterPro" id="IPR004788">
    <property type="entry name" value="Ribose5P_isomerase_type_A"/>
</dbReference>
<dbReference type="RefSeq" id="WP_123040333.1">
    <property type="nucleotide sequence ID" value="NZ_CP033433.1"/>
</dbReference>
<dbReference type="EMBL" id="CP033433">
    <property type="protein sequence ID" value="AYQ72273.1"/>
    <property type="molecule type" value="Genomic_DNA"/>
</dbReference>
<organism evidence="5 6">
    <name type="scientific">Cohnella candidum</name>
    <dbReference type="NCBI Taxonomy" id="2674991"/>
    <lineage>
        <taxon>Bacteria</taxon>
        <taxon>Bacillati</taxon>
        <taxon>Bacillota</taxon>
        <taxon>Bacilli</taxon>
        <taxon>Bacillales</taxon>
        <taxon>Paenibacillaceae</taxon>
        <taxon>Cohnella</taxon>
    </lineage>
</organism>
<keyword evidence="2 3" id="KW-0413">Isomerase</keyword>
<feature type="binding site" evidence="3">
    <location>
        <begin position="26"/>
        <end position="29"/>
    </location>
    <ligand>
        <name>substrate</name>
    </ligand>
</feature>
<reference evidence="5 6" key="1">
    <citation type="submission" date="2018-10" db="EMBL/GenBank/DDBJ databases">
        <title>Genome Sequence of Cohnella sp.</title>
        <authorList>
            <person name="Srinivasan S."/>
            <person name="Kim M.K."/>
        </authorList>
    </citation>
    <scope>NUCLEOTIDE SEQUENCE [LARGE SCALE GENOMIC DNA]</scope>
    <source>
        <strain evidence="5 6">18JY8-7</strain>
    </source>
</reference>
<dbReference type="GO" id="GO:0009052">
    <property type="term" value="P:pentose-phosphate shunt, non-oxidative branch"/>
    <property type="evidence" value="ECO:0007669"/>
    <property type="project" value="UniProtKB-UniRule"/>
</dbReference>
<dbReference type="FunFam" id="3.40.50.1360:FF:000001">
    <property type="entry name" value="Ribose-5-phosphate isomerase A"/>
    <property type="match status" value="1"/>
</dbReference>
<dbReference type="PANTHER" id="PTHR43748">
    <property type="entry name" value="RIBOSE-5-PHOSPHATE ISOMERASE 3, CHLOROPLASTIC-RELATED"/>
    <property type="match status" value="1"/>
</dbReference>
<dbReference type="EC" id="5.3.1.6" evidence="3"/>
<dbReference type="NCBIfam" id="TIGR00021">
    <property type="entry name" value="rpiA"/>
    <property type="match status" value="1"/>
</dbReference>
<comment type="function">
    <text evidence="3">Catalyzes the reversible conversion of ribose-5-phosphate to ribulose 5-phosphate.</text>
</comment>
<dbReference type="GO" id="GO:0004751">
    <property type="term" value="F:ribose-5-phosphate isomerase activity"/>
    <property type="evidence" value="ECO:0007669"/>
    <property type="project" value="UniProtKB-UniRule"/>
</dbReference>
<evidence type="ECO:0000256" key="1">
    <source>
        <dbReference type="ARBA" id="ARBA00001713"/>
    </source>
</evidence>
<evidence type="ECO:0000256" key="3">
    <source>
        <dbReference type="HAMAP-Rule" id="MF_00170"/>
    </source>
</evidence>
<dbReference type="InterPro" id="IPR037171">
    <property type="entry name" value="NagB/RpiA_transferase-like"/>
</dbReference>
<comment type="catalytic activity">
    <reaction evidence="1 3">
        <text>aldehydo-D-ribose 5-phosphate = D-ribulose 5-phosphate</text>
        <dbReference type="Rhea" id="RHEA:14657"/>
        <dbReference type="ChEBI" id="CHEBI:58121"/>
        <dbReference type="ChEBI" id="CHEBI:58273"/>
        <dbReference type="EC" id="5.3.1.6"/>
    </reaction>
</comment>
<comment type="pathway">
    <text evidence="3">Carbohydrate degradation; pentose phosphate pathway; D-ribose 5-phosphate from D-ribulose 5-phosphate (non-oxidative stage): step 1/1.</text>
</comment>
<evidence type="ECO:0000313" key="5">
    <source>
        <dbReference type="EMBL" id="AYQ72273.1"/>
    </source>
</evidence>
<evidence type="ECO:0000256" key="4">
    <source>
        <dbReference type="SAM" id="Phobius"/>
    </source>
</evidence>
<accession>A0A3G3JVK3</accession>